<evidence type="ECO:0000256" key="2">
    <source>
        <dbReference type="ARBA" id="ARBA00004141"/>
    </source>
</evidence>
<evidence type="ECO:0000313" key="14">
    <source>
        <dbReference type="Proteomes" id="UP001324115"/>
    </source>
</evidence>
<evidence type="ECO:0000256" key="3">
    <source>
        <dbReference type="ARBA" id="ARBA00022448"/>
    </source>
</evidence>
<dbReference type="SMART" id="SM00665">
    <property type="entry name" value="B561"/>
    <property type="match status" value="1"/>
</dbReference>
<dbReference type="GO" id="GO:0046872">
    <property type="term" value="F:metal ion binding"/>
    <property type="evidence" value="ECO:0007669"/>
    <property type="project" value="UniProtKB-KW"/>
</dbReference>
<evidence type="ECO:0000256" key="6">
    <source>
        <dbReference type="ARBA" id="ARBA00022723"/>
    </source>
</evidence>
<keyword evidence="8 11" id="KW-1133">Transmembrane helix</keyword>
<accession>A0AAN7J3K7</accession>
<dbReference type="InterPro" id="IPR043205">
    <property type="entry name" value="CYB561/CYBRD1-like"/>
</dbReference>
<dbReference type="EMBL" id="JAXUIC010000003">
    <property type="protein sequence ID" value="KAK4596935.1"/>
    <property type="molecule type" value="Genomic_DNA"/>
</dbReference>
<sequence>MVTTSRSYQVSANSVTIFAHVLAIAVTILALVWIPHFQRQSIDFKSDSKWMILNTSFFFSFHLLQVHVLLTIIGLVLIGEALLLEILGVYSAFKFNHDFNVEEMLTSYSWLGIITICLFAFLTYCFPKAENLTRAMLLPWHGFVGMVIFLLAICTDETRFVEIFISLALERN</sequence>
<keyword evidence="14" id="KW-1185">Reference proteome</keyword>
<dbReference type="AlphaFoldDB" id="A0AAN7J3K7"/>
<keyword evidence="9" id="KW-0408">Iron</keyword>
<evidence type="ECO:0000256" key="4">
    <source>
        <dbReference type="ARBA" id="ARBA00022617"/>
    </source>
</evidence>
<evidence type="ECO:0000256" key="5">
    <source>
        <dbReference type="ARBA" id="ARBA00022692"/>
    </source>
</evidence>
<dbReference type="PANTHER" id="PTHR10106:SF43">
    <property type="entry name" value="CYTOCHROME B561 FAMILY PROTEIN, EXPRESSED"/>
    <property type="match status" value="1"/>
</dbReference>
<feature type="transmembrane region" description="Helical" evidence="11">
    <location>
        <begin position="57"/>
        <end position="87"/>
    </location>
</feature>
<evidence type="ECO:0000259" key="12">
    <source>
        <dbReference type="SMART" id="SM00665"/>
    </source>
</evidence>
<evidence type="ECO:0000313" key="13">
    <source>
        <dbReference type="EMBL" id="KAK4596935.1"/>
    </source>
</evidence>
<dbReference type="InterPro" id="IPR006593">
    <property type="entry name" value="Cyt_b561/ferric_Rdtase_TM"/>
</dbReference>
<comment type="caution">
    <text evidence="13">The sequence shown here is derived from an EMBL/GenBank/DDBJ whole genome shotgun (WGS) entry which is preliminary data.</text>
</comment>
<dbReference type="GO" id="GO:0016020">
    <property type="term" value="C:membrane"/>
    <property type="evidence" value="ECO:0007669"/>
    <property type="project" value="UniProtKB-SubCell"/>
</dbReference>
<keyword evidence="5 11" id="KW-0812">Transmembrane</keyword>
<proteinExistence type="predicted"/>
<feature type="transmembrane region" description="Helical" evidence="11">
    <location>
        <begin position="107"/>
        <end position="126"/>
    </location>
</feature>
<evidence type="ECO:0000256" key="11">
    <source>
        <dbReference type="SAM" id="Phobius"/>
    </source>
</evidence>
<keyword evidence="6" id="KW-0479">Metal-binding</keyword>
<evidence type="ECO:0000256" key="9">
    <source>
        <dbReference type="ARBA" id="ARBA00023004"/>
    </source>
</evidence>
<keyword evidence="7" id="KW-0249">Electron transport</keyword>
<feature type="domain" description="Cytochrome b561" evidence="12">
    <location>
        <begin position="50"/>
        <end position="160"/>
    </location>
</feature>
<feature type="transmembrane region" description="Helical" evidence="11">
    <location>
        <begin position="15"/>
        <end position="36"/>
    </location>
</feature>
<dbReference type="Pfam" id="PF03188">
    <property type="entry name" value="Cytochrom_B561"/>
    <property type="match status" value="1"/>
</dbReference>
<dbReference type="Proteomes" id="UP001324115">
    <property type="component" value="Unassembled WGS sequence"/>
</dbReference>
<evidence type="ECO:0000256" key="10">
    <source>
        <dbReference type="ARBA" id="ARBA00023136"/>
    </source>
</evidence>
<comment type="cofactor">
    <cofactor evidence="1">
        <name>heme b</name>
        <dbReference type="ChEBI" id="CHEBI:60344"/>
    </cofactor>
</comment>
<dbReference type="PANTHER" id="PTHR10106">
    <property type="entry name" value="CYTOCHROME B561-RELATED"/>
    <property type="match status" value="1"/>
</dbReference>
<evidence type="ECO:0000256" key="8">
    <source>
        <dbReference type="ARBA" id="ARBA00022989"/>
    </source>
</evidence>
<gene>
    <name evidence="13" type="ORF">RGQ29_014820</name>
</gene>
<name>A0AAN7J3K7_QUERU</name>
<keyword evidence="4" id="KW-0349">Heme</keyword>
<comment type="subcellular location">
    <subcellularLocation>
        <location evidence="2">Membrane</location>
        <topology evidence="2">Multi-pass membrane protein</topology>
    </subcellularLocation>
</comment>
<feature type="transmembrane region" description="Helical" evidence="11">
    <location>
        <begin position="135"/>
        <end position="153"/>
    </location>
</feature>
<keyword evidence="10 11" id="KW-0472">Membrane</keyword>
<dbReference type="Gene3D" id="1.20.120.1770">
    <property type="match status" value="1"/>
</dbReference>
<evidence type="ECO:0000256" key="1">
    <source>
        <dbReference type="ARBA" id="ARBA00001970"/>
    </source>
</evidence>
<organism evidence="13 14">
    <name type="scientific">Quercus rubra</name>
    <name type="common">Northern red oak</name>
    <name type="synonym">Quercus borealis</name>
    <dbReference type="NCBI Taxonomy" id="3512"/>
    <lineage>
        <taxon>Eukaryota</taxon>
        <taxon>Viridiplantae</taxon>
        <taxon>Streptophyta</taxon>
        <taxon>Embryophyta</taxon>
        <taxon>Tracheophyta</taxon>
        <taxon>Spermatophyta</taxon>
        <taxon>Magnoliopsida</taxon>
        <taxon>eudicotyledons</taxon>
        <taxon>Gunneridae</taxon>
        <taxon>Pentapetalae</taxon>
        <taxon>rosids</taxon>
        <taxon>fabids</taxon>
        <taxon>Fagales</taxon>
        <taxon>Fagaceae</taxon>
        <taxon>Quercus</taxon>
    </lineage>
</organism>
<evidence type="ECO:0000256" key="7">
    <source>
        <dbReference type="ARBA" id="ARBA00022982"/>
    </source>
</evidence>
<protein>
    <recommendedName>
        <fullName evidence="12">Cytochrome b561 domain-containing protein</fullName>
    </recommendedName>
</protein>
<reference evidence="13 14" key="1">
    <citation type="journal article" date="2023" name="G3 (Bethesda)">
        <title>A haplotype-resolved chromosome-scale genome for Quercus rubra L. provides insights into the genetics of adaptive traits for red oak species.</title>
        <authorList>
            <person name="Kapoor B."/>
            <person name="Jenkins J."/>
            <person name="Schmutz J."/>
            <person name="Zhebentyayeva T."/>
            <person name="Kuelheim C."/>
            <person name="Coggeshall M."/>
            <person name="Heim C."/>
            <person name="Lasky J.R."/>
            <person name="Leites L."/>
            <person name="Islam-Faridi N."/>
            <person name="Romero-Severson J."/>
            <person name="DeLeo V.L."/>
            <person name="Lucas S.M."/>
            <person name="Lazic D."/>
            <person name="Gailing O."/>
            <person name="Carlson J."/>
            <person name="Staton M."/>
        </authorList>
    </citation>
    <scope>NUCLEOTIDE SEQUENCE [LARGE SCALE GENOMIC DNA]</scope>
    <source>
        <strain evidence="13">Pseudo-F2</strain>
    </source>
</reference>
<keyword evidence="3" id="KW-0813">Transport</keyword>
<dbReference type="GO" id="GO:0016491">
    <property type="term" value="F:oxidoreductase activity"/>
    <property type="evidence" value="ECO:0007669"/>
    <property type="project" value="InterPro"/>
</dbReference>